<keyword evidence="10 12" id="KW-0539">Nucleus</keyword>
<feature type="domain" description="Chromo" evidence="14">
    <location>
        <begin position="138"/>
        <end position="192"/>
    </location>
</feature>
<dbReference type="SMART" id="SM00468">
    <property type="entry name" value="PreSET"/>
    <property type="match status" value="1"/>
</dbReference>
<dbReference type="CDD" id="cd00024">
    <property type="entry name" value="CD_CSD"/>
    <property type="match status" value="1"/>
</dbReference>
<keyword evidence="3" id="KW-0158">Chromosome</keyword>
<evidence type="ECO:0000259" key="16">
    <source>
        <dbReference type="PROSITE" id="PS50867"/>
    </source>
</evidence>
<evidence type="ECO:0000256" key="5">
    <source>
        <dbReference type="ARBA" id="ARBA00022679"/>
    </source>
</evidence>
<feature type="binding site" evidence="13">
    <location>
        <position position="371"/>
    </location>
    <ligand>
        <name>Zn(2+)</name>
        <dbReference type="ChEBI" id="CHEBI:29105"/>
        <label>2</label>
    </ligand>
</feature>
<dbReference type="SUPFAM" id="SSF82199">
    <property type="entry name" value="SET domain"/>
    <property type="match status" value="1"/>
</dbReference>
<keyword evidence="11" id="KW-0137">Centromere</keyword>
<keyword evidence="6 12" id="KW-0949">S-adenosyl-L-methionine</keyword>
<feature type="binding site" evidence="13">
    <location>
        <position position="334"/>
    </location>
    <ligand>
        <name>Zn(2+)</name>
        <dbReference type="ChEBI" id="CHEBI:29105"/>
        <label>1</label>
    </ligand>
</feature>
<dbReference type="InterPro" id="IPR003616">
    <property type="entry name" value="Post-SET_dom"/>
</dbReference>
<dbReference type="PANTHER" id="PTHR46223">
    <property type="entry name" value="HISTONE-LYSINE N-METHYLTRANSFERASE SUV39H"/>
    <property type="match status" value="1"/>
</dbReference>
<keyword evidence="7 12" id="KW-0479">Metal-binding</keyword>
<comment type="subcellular location">
    <subcellularLocation>
        <location evidence="2">Chromosome</location>
        <location evidence="2">Centromere</location>
    </subcellularLocation>
    <subcellularLocation>
        <location evidence="1 12">Nucleus</location>
    </subcellularLocation>
</comment>
<dbReference type="GO" id="GO:0140949">
    <property type="term" value="F:histone H3K9 trimethyltransferase activity"/>
    <property type="evidence" value="ECO:0007669"/>
    <property type="project" value="UniProtKB-EC"/>
</dbReference>
<dbReference type="PANTHER" id="PTHR46223:SF4">
    <property type="entry name" value="HISTONE-LYSINE N-METHYLTRANSFERASE-RELATED"/>
    <property type="match status" value="1"/>
</dbReference>
<dbReference type="InterPro" id="IPR023779">
    <property type="entry name" value="Chromodomain_CS"/>
</dbReference>
<dbReference type="Gene3D" id="3.40.50.300">
    <property type="entry name" value="P-loop containing nucleotide triphosphate hydrolases"/>
    <property type="match status" value="1"/>
</dbReference>
<dbReference type="GO" id="GO:0005634">
    <property type="term" value="C:nucleus"/>
    <property type="evidence" value="ECO:0007669"/>
    <property type="project" value="UniProtKB-SubCell"/>
</dbReference>
<dbReference type="Pfam" id="PF05033">
    <property type="entry name" value="Pre-SET"/>
    <property type="match status" value="1"/>
</dbReference>
<evidence type="ECO:0000256" key="9">
    <source>
        <dbReference type="ARBA" id="ARBA00022853"/>
    </source>
</evidence>
<dbReference type="InterPro" id="IPR017984">
    <property type="entry name" value="Chromo_dom_subgr"/>
</dbReference>
<evidence type="ECO:0000256" key="8">
    <source>
        <dbReference type="ARBA" id="ARBA00022833"/>
    </source>
</evidence>
<comment type="similarity">
    <text evidence="12">Belongs to the class V-like SAM-binding methyltransferase superfamily. Histone-lysine methyltransferase family. Suvar3-9 subfamily.</text>
</comment>
<reference evidence="19" key="1">
    <citation type="journal article" date="2008" name="Insect Biochem. Mol. Biol.">
        <title>The genome of a lepidopteran model insect, the silkworm Bombyx mori.</title>
        <authorList>
            <consortium name="International Silkworm Genome Consortium"/>
        </authorList>
    </citation>
    <scope>NUCLEOTIDE SEQUENCE [LARGE SCALE GENOMIC DNA]</scope>
    <source>
        <strain evidence="19">p50T</strain>
    </source>
</reference>
<evidence type="ECO:0000259" key="14">
    <source>
        <dbReference type="PROSITE" id="PS50013"/>
    </source>
</evidence>
<dbReference type="Pfam" id="PF00385">
    <property type="entry name" value="Chromo"/>
    <property type="match status" value="1"/>
</dbReference>
<feature type="binding site" evidence="13">
    <location>
        <position position="477"/>
    </location>
    <ligand>
        <name>Zn(2+)</name>
        <dbReference type="ChEBI" id="CHEBI:29105"/>
        <label>4</label>
    </ligand>
</feature>
<feature type="binding site" evidence="13">
    <location>
        <position position="375"/>
    </location>
    <ligand>
        <name>Zn(2+)</name>
        <dbReference type="ChEBI" id="CHEBI:29105"/>
        <label>2</label>
    </ligand>
</feature>
<feature type="binding site" evidence="13">
    <location>
        <position position="377"/>
    </location>
    <ligand>
        <name>Zn(2+)</name>
        <dbReference type="ChEBI" id="CHEBI:29105"/>
        <label>3</label>
    </ligand>
</feature>
<feature type="domain" description="Post-SET" evidence="17">
    <location>
        <begin position="577"/>
        <end position="593"/>
    </location>
</feature>
<keyword evidence="8 12" id="KW-0862">Zinc</keyword>
<dbReference type="InterPro" id="IPR027417">
    <property type="entry name" value="P-loop_NTPase"/>
</dbReference>
<comment type="catalytic activity">
    <reaction evidence="12">
        <text>L-lysyl(9)-[histone H3] + 3 S-adenosyl-L-methionine = N(6),N(6),N(6)-trimethyl-L-lysyl(9)-[histone H3] + 3 S-adenosyl-L-homocysteine + 3 H(+)</text>
        <dbReference type="Rhea" id="RHEA:60276"/>
        <dbReference type="Rhea" id="RHEA-COMP:15538"/>
        <dbReference type="Rhea" id="RHEA-COMP:15546"/>
        <dbReference type="ChEBI" id="CHEBI:15378"/>
        <dbReference type="ChEBI" id="CHEBI:29969"/>
        <dbReference type="ChEBI" id="CHEBI:57856"/>
        <dbReference type="ChEBI" id="CHEBI:59789"/>
        <dbReference type="ChEBI" id="CHEBI:61961"/>
        <dbReference type="EC" id="2.1.1.355"/>
    </reaction>
</comment>
<reference evidence="18" key="2">
    <citation type="submission" date="2022-06" db="UniProtKB">
        <authorList>
            <consortium name="EnsemblMetazoa"/>
        </authorList>
    </citation>
    <scope>IDENTIFICATION</scope>
    <source>
        <strain evidence="18">p50T (Dazao)</strain>
    </source>
</reference>
<protein>
    <recommendedName>
        <fullName evidence="12">Histone-lysine N-methyltransferase</fullName>
        <ecNumber evidence="12">2.1.1.355</ecNumber>
    </recommendedName>
</protein>
<dbReference type="AlphaFoldDB" id="A0A8R2R867"/>
<dbReference type="PROSITE" id="PS50013">
    <property type="entry name" value="CHROMO_2"/>
    <property type="match status" value="1"/>
</dbReference>
<evidence type="ECO:0000256" key="11">
    <source>
        <dbReference type="ARBA" id="ARBA00023328"/>
    </source>
</evidence>
<evidence type="ECO:0000256" key="12">
    <source>
        <dbReference type="PIRNR" id="PIRNR009343"/>
    </source>
</evidence>
<evidence type="ECO:0000256" key="7">
    <source>
        <dbReference type="ARBA" id="ARBA00022723"/>
    </source>
</evidence>
<dbReference type="InterPro" id="IPR016197">
    <property type="entry name" value="Chromo-like_dom_sf"/>
</dbReference>
<evidence type="ECO:0000256" key="3">
    <source>
        <dbReference type="ARBA" id="ARBA00022454"/>
    </source>
</evidence>
<dbReference type="PROSITE" id="PS00598">
    <property type="entry name" value="CHROMO_1"/>
    <property type="match status" value="1"/>
</dbReference>
<dbReference type="PIRSF" id="PIRSF009343">
    <property type="entry name" value="SUV39_SET"/>
    <property type="match status" value="1"/>
</dbReference>
<dbReference type="InterPro" id="IPR046341">
    <property type="entry name" value="SET_dom_sf"/>
</dbReference>
<feature type="binding site" evidence="13">
    <location>
        <position position="344"/>
    </location>
    <ligand>
        <name>Zn(2+)</name>
        <dbReference type="ChEBI" id="CHEBI:29105"/>
        <label>2</label>
    </ligand>
</feature>
<evidence type="ECO:0000259" key="17">
    <source>
        <dbReference type="PROSITE" id="PS50868"/>
    </source>
</evidence>
<dbReference type="SMART" id="SM00317">
    <property type="entry name" value="SET"/>
    <property type="match status" value="1"/>
</dbReference>
<feature type="binding site" evidence="13">
    <location>
        <position position="381"/>
    </location>
    <ligand>
        <name>Zn(2+)</name>
        <dbReference type="ChEBI" id="CHEBI:29105"/>
        <label>3</label>
    </ligand>
</feature>
<feature type="binding site" evidence="13">
    <location>
        <position position="332"/>
    </location>
    <ligand>
        <name>Zn(2+)</name>
        <dbReference type="ChEBI" id="CHEBI:29105"/>
        <label>2</label>
    </ligand>
</feature>
<name>A0A8R2R867_BOMMO</name>
<evidence type="ECO:0000256" key="13">
    <source>
        <dbReference type="PIRSR" id="PIRSR009343-2"/>
    </source>
</evidence>
<dbReference type="Proteomes" id="UP000005204">
    <property type="component" value="Unassembled WGS sequence"/>
</dbReference>
<dbReference type="InterPro" id="IPR007728">
    <property type="entry name" value="Pre-SET_dom"/>
</dbReference>
<feature type="binding site" evidence="13">
    <location>
        <position position="337"/>
    </location>
    <ligand>
        <name>Zn(2+)</name>
        <dbReference type="ChEBI" id="CHEBI:29105"/>
        <label>1</label>
    </ligand>
</feature>
<dbReference type="SUPFAM" id="SSF54160">
    <property type="entry name" value="Chromo domain-like"/>
    <property type="match status" value="1"/>
</dbReference>
<dbReference type="GO" id="GO:0000775">
    <property type="term" value="C:chromosome, centromeric region"/>
    <property type="evidence" value="ECO:0007669"/>
    <property type="project" value="UniProtKB-SubCell"/>
</dbReference>
<dbReference type="PRINTS" id="PR00504">
    <property type="entry name" value="CHROMODOMAIN"/>
</dbReference>
<dbReference type="InterPro" id="IPR050973">
    <property type="entry name" value="H3K9_Histone-Lys_N-MTase"/>
</dbReference>
<dbReference type="SUPFAM" id="SSF52540">
    <property type="entry name" value="P-loop containing nucleoside triphosphate hydrolases"/>
    <property type="match status" value="1"/>
</dbReference>
<feature type="domain" description="SET" evidence="15">
    <location>
        <begin position="392"/>
        <end position="517"/>
    </location>
</feature>
<dbReference type="InterPro" id="IPR011381">
    <property type="entry name" value="H3-K9_MeTrfase_SUV39H1/2-like"/>
</dbReference>
<dbReference type="InterPro" id="IPR000953">
    <property type="entry name" value="Chromo/chromo_shadow_dom"/>
</dbReference>
<dbReference type="InterPro" id="IPR023780">
    <property type="entry name" value="Chromo_domain"/>
</dbReference>
<evidence type="ECO:0000256" key="1">
    <source>
        <dbReference type="ARBA" id="ARBA00004123"/>
    </source>
</evidence>
<dbReference type="GO" id="GO:0032259">
    <property type="term" value="P:methylation"/>
    <property type="evidence" value="ECO:0007669"/>
    <property type="project" value="UniProtKB-KW"/>
</dbReference>
<evidence type="ECO:0000256" key="4">
    <source>
        <dbReference type="ARBA" id="ARBA00022603"/>
    </source>
</evidence>
<accession>A0A8R2R867</accession>
<dbReference type="Gene3D" id="2.170.270.10">
    <property type="entry name" value="SET domain"/>
    <property type="match status" value="1"/>
</dbReference>
<keyword evidence="19" id="KW-1185">Reference proteome</keyword>
<dbReference type="PROSITE" id="PS50868">
    <property type="entry name" value="POST_SET"/>
    <property type="match status" value="1"/>
</dbReference>
<keyword evidence="4 12" id="KW-0489">Methyltransferase</keyword>
<evidence type="ECO:0000256" key="2">
    <source>
        <dbReference type="ARBA" id="ARBA00004584"/>
    </source>
</evidence>
<keyword evidence="9 12" id="KW-0156">Chromatin regulator</keyword>
<dbReference type="CDD" id="cd10542">
    <property type="entry name" value="SET_SUV39H"/>
    <property type="match status" value="1"/>
</dbReference>
<sequence>MASNEGRTTQSNLHQQDLSKLDVTKLSALSPEVISRQATINIGTIGHVAHGKSTVVKAISGVQTVRFKNELERNITIKLERLSDSVVKLYRERADEKHESIFIEKVRKVKKRTIPVEHEDAPAIKKKKRNNIKNAEEYIVEKILGFKYENGKEYFHVKWKGWSDSENTWEPIENLDNCPAIIKNFLDEEETRFCVKIQKLKEEISFGNLLEDNNLIERFTEFEDADLSKIKENLQLKFLSILFLTEKEEHCGATLVEETRDILQLYVLVRKRCKQLMQLKEWEDHLNQVDKSKKISVQNNVDFAGPPENFTYINQSIPGTGVIIPDEPPIGCECTACNCRSKSCCGMQAGFFAYTINKRLRVAPGTPIYECNKACKCSSECSNRVVQNGRNIKLTIFKTSNGCGWGVKTEQKIREGQFICQYIGEVISFEEAEKRGREYDANGLTYLFDLDFNSVENPYVVDAAHLGNISHFINHSCDPNLGVWAVWADCLDPNLPMLALFATRDIEIGEEICFDYLQKSSDIDDNTDDGSSLLIKSSYNDDISLSNVSEIGTASSPASPLKSRFEIQQQNMAMLRNRTECKCGAMKCRKYLF</sequence>
<dbReference type="PROSITE" id="PS50867">
    <property type="entry name" value="PRE_SET"/>
    <property type="match status" value="1"/>
</dbReference>
<evidence type="ECO:0000256" key="6">
    <source>
        <dbReference type="ARBA" id="ARBA00022691"/>
    </source>
</evidence>
<evidence type="ECO:0000256" key="10">
    <source>
        <dbReference type="ARBA" id="ARBA00023242"/>
    </source>
</evidence>
<keyword evidence="5 12" id="KW-0808">Transferase</keyword>
<dbReference type="InterPro" id="IPR001214">
    <property type="entry name" value="SET_dom"/>
</dbReference>
<feature type="binding site" evidence="13">
    <location>
        <position position="339"/>
    </location>
    <ligand>
        <name>Zn(2+)</name>
        <dbReference type="ChEBI" id="CHEBI:29105"/>
        <label>1</label>
    </ligand>
</feature>
<dbReference type="PROSITE" id="PS50280">
    <property type="entry name" value="SET"/>
    <property type="match status" value="1"/>
</dbReference>
<evidence type="ECO:0000259" key="15">
    <source>
        <dbReference type="PROSITE" id="PS50280"/>
    </source>
</evidence>
<feature type="binding site" evidence="13">
    <location>
        <position position="371"/>
    </location>
    <ligand>
        <name>Zn(2+)</name>
        <dbReference type="ChEBI" id="CHEBI:29105"/>
        <label>3</label>
    </ligand>
</feature>
<evidence type="ECO:0000313" key="18">
    <source>
        <dbReference type="EnsemblMetazoa" id="XP_037875046.1"/>
    </source>
</evidence>
<dbReference type="SMART" id="SM00298">
    <property type="entry name" value="CHROMO"/>
    <property type="match status" value="1"/>
</dbReference>
<feature type="binding site" evidence="13">
    <location>
        <position position="337"/>
    </location>
    <ligand>
        <name>Zn(2+)</name>
        <dbReference type="ChEBI" id="CHEBI:29105"/>
        <label>3</label>
    </ligand>
</feature>
<organism evidence="18 19">
    <name type="scientific">Bombyx mori</name>
    <name type="common">Silk moth</name>
    <dbReference type="NCBI Taxonomy" id="7091"/>
    <lineage>
        <taxon>Eukaryota</taxon>
        <taxon>Metazoa</taxon>
        <taxon>Ecdysozoa</taxon>
        <taxon>Arthropoda</taxon>
        <taxon>Hexapoda</taxon>
        <taxon>Insecta</taxon>
        <taxon>Pterygota</taxon>
        <taxon>Neoptera</taxon>
        <taxon>Endopterygota</taxon>
        <taxon>Lepidoptera</taxon>
        <taxon>Glossata</taxon>
        <taxon>Ditrysia</taxon>
        <taxon>Bombycoidea</taxon>
        <taxon>Bombycidae</taxon>
        <taxon>Bombycinae</taxon>
        <taxon>Bombyx</taxon>
    </lineage>
</organism>
<dbReference type="GO" id="GO:0008270">
    <property type="term" value="F:zinc ion binding"/>
    <property type="evidence" value="ECO:0007669"/>
    <property type="project" value="UniProtKB-UniRule"/>
</dbReference>
<dbReference type="Gene3D" id="2.40.50.40">
    <property type="match status" value="1"/>
</dbReference>
<proteinExistence type="inferred from homology"/>
<evidence type="ECO:0000313" key="19">
    <source>
        <dbReference type="Proteomes" id="UP000005204"/>
    </source>
</evidence>
<dbReference type="EC" id="2.1.1.355" evidence="12"/>
<dbReference type="EnsemblMetazoa" id="XM_038019118.1">
    <property type="protein sequence ID" value="XP_037875046.1"/>
    <property type="gene ID" value="GeneID_692680"/>
</dbReference>
<dbReference type="Pfam" id="PF00856">
    <property type="entry name" value="SET"/>
    <property type="match status" value="1"/>
</dbReference>
<feature type="binding site" evidence="13">
    <location>
        <position position="332"/>
    </location>
    <ligand>
        <name>Zn(2+)</name>
        <dbReference type="ChEBI" id="CHEBI:29105"/>
        <label>1</label>
    </ligand>
</feature>
<gene>
    <name evidence="18" type="primary">692680</name>
</gene>
<feature type="domain" description="Pre-SET" evidence="16">
    <location>
        <begin position="330"/>
        <end position="389"/>
    </location>
</feature>